<dbReference type="InterPro" id="IPR019587">
    <property type="entry name" value="Polyketide_cyclase/dehydratase"/>
</dbReference>
<dbReference type="OrthoDB" id="3779334at2"/>
<keyword evidence="2" id="KW-1185">Reference proteome</keyword>
<organism evidence="1 2">
    <name type="scientific">Micromonospora pisi</name>
    <dbReference type="NCBI Taxonomy" id="589240"/>
    <lineage>
        <taxon>Bacteria</taxon>
        <taxon>Bacillati</taxon>
        <taxon>Actinomycetota</taxon>
        <taxon>Actinomycetes</taxon>
        <taxon>Micromonosporales</taxon>
        <taxon>Micromonosporaceae</taxon>
        <taxon>Micromonospora</taxon>
    </lineage>
</organism>
<name>A0A495JFX4_9ACTN</name>
<dbReference type="SUPFAM" id="SSF55961">
    <property type="entry name" value="Bet v1-like"/>
    <property type="match status" value="1"/>
</dbReference>
<accession>A0A495JFX4</accession>
<comment type="caution">
    <text evidence="1">The sequence shown here is derived from an EMBL/GenBank/DDBJ whole genome shotgun (WGS) entry which is preliminary data.</text>
</comment>
<dbReference type="Gene3D" id="3.30.530.20">
    <property type="match status" value="1"/>
</dbReference>
<dbReference type="Proteomes" id="UP000277671">
    <property type="component" value="Unassembled WGS sequence"/>
</dbReference>
<gene>
    <name evidence="1" type="ORF">BDK92_2092</name>
</gene>
<dbReference type="AlphaFoldDB" id="A0A495JFX4"/>
<reference evidence="1 2" key="1">
    <citation type="submission" date="2018-10" db="EMBL/GenBank/DDBJ databases">
        <title>Sequencing the genomes of 1000 actinobacteria strains.</title>
        <authorList>
            <person name="Klenk H.-P."/>
        </authorList>
    </citation>
    <scope>NUCLEOTIDE SEQUENCE [LARGE SCALE GENOMIC DNA]</scope>
    <source>
        <strain evidence="1 2">DSM 45175</strain>
    </source>
</reference>
<dbReference type="CDD" id="cd07812">
    <property type="entry name" value="SRPBCC"/>
    <property type="match status" value="1"/>
</dbReference>
<evidence type="ECO:0000313" key="2">
    <source>
        <dbReference type="Proteomes" id="UP000277671"/>
    </source>
</evidence>
<dbReference type="InterPro" id="IPR023393">
    <property type="entry name" value="START-like_dom_sf"/>
</dbReference>
<evidence type="ECO:0000313" key="1">
    <source>
        <dbReference type="EMBL" id="RKR87793.1"/>
    </source>
</evidence>
<dbReference type="EMBL" id="RBKT01000001">
    <property type="protein sequence ID" value="RKR87793.1"/>
    <property type="molecule type" value="Genomic_DNA"/>
</dbReference>
<protein>
    <submittedName>
        <fullName evidence="1">Uncharacterized protein YndB with AHSA1/START domain</fullName>
    </submittedName>
</protein>
<proteinExistence type="predicted"/>
<dbReference type="RefSeq" id="WP_121156516.1">
    <property type="nucleotide sequence ID" value="NZ_RBKT01000001.1"/>
</dbReference>
<dbReference type="Pfam" id="PF10604">
    <property type="entry name" value="Polyketide_cyc2"/>
    <property type="match status" value="1"/>
</dbReference>
<sequence length="167" mass="17753">MDMVTGAHVAIALTVPVPRERMWDLVAAVDRIGEWSPEAAGGDWCEDVQAPAPGARFIGRNRYADRSESTVTCVVIEAERPSVFAWTVLDDAGLVGSTWRYELHEGPEPGSSVVHHSFTHGPGATGARVDADADPLTLNGRLVTLCRNMATTITAIATADSPTGATR</sequence>